<dbReference type="AlphaFoldDB" id="A0A927GKT4"/>
<dbReference type="InterPro" id="IPR029060">
    <property type="entry name" value="PIN-like_dom_sf"/>
</dbReference>
<keyword evidence="2 8" id="KW-1277">Toxin-antitoxin system</keyword>
<accession>A0A927GKT4</accession>
<comment type="similarity">
    <text evidence="7 8">Belongs to the PINc/VapC protein family.</text>
</comment>
<protein>
    <recommendedName>
        <fullName evidence="8">Ribonuclease VapC</fullName>
        <shortName evidence="8">RNase VapC</shortName>
        <ecNumber evidence="8">3.1.-.-</ecNumber>
    </recommendedName>
    <alternativeName>
        <fullName evidence="8">Toxin VapC</fullName>
    </alternativeName>
</protein>
<keyword evidence="5 8" id="KW-0378">Hydrolase</keyword>
<gene>
    <name evidence="8" type="primary">vapC</name>
    <name evidence="10" type="ORF">IC235_18720</name>
</gene>
<dbReference type="InterPro" id="IPR022907">
    <property type="entry name" value="VapC_family"/>
</dbReference>
<organism evidence="10 11">
    <name type="scientific">Hymenobacter montanus</name>
    <dbReference type="NCBI Taxonomy" id="2771359"/>
    <lineage>
        <taxon>Bacteria</taxon>
        <taxon>Pseudomonadati</taxon>
        <taxon>Bacteroidota</taxon>
        <taxon>Cytophagia</taxon>
        <taxon>Cytophagales</taxon>
        <taxon>Hymenobacteraceae</taxon>
        <taxon>Hymenobacter</taxon>
    </lineage>
</organism>
<feature type="domain" description="PIN" evidence="9">
    <location>
        <begin position="3"/>
        <end position="123"/>
    </location>
</feature>
<keyword evidence="4 8" id="KW-0479">Metal-binding</keyword>
<reference evidence="10" key="1">
    <citation type="submission" date="2020-09" db="EMBL/GenBank/DDBJ databases">
        <authorList>
            <person name="Kim M.K."/>
        </authorList>
    </citation>
    <scope>NUCLEOTIDE SEQUENCE</scope>
    <source>
        <strain evidence="10">BT664</strain>
    </source>
</reference>
<keyword evidence="11" id="KW-1185">Reference proteome</keyword>
<dbReference type="GO" id="GO:0016787">
    <property type="term" value="F:hydrolase activity"/>
    <property type="evidence" value="ECO:0007669"/>
    <property type="project" value="UniProtKB-KW"/>
</dbReference>
<dbReference type="HAMAP" id="MF_00265">
    <property type="entry name" value="VapC_Nob1"/>
    <property type="match status" value="1"/>
</dbReference>
<evidence type="ECO:0000256" key="1">
    <source>
        <dbReference type="ARBA" id="ARBA00001946"/>
    </source>
</evidence>
<dbReference type="RefSeq" id="WP_191006736.1">
    <property type="nucleotide sequence ID" value="NZ_JACXAD010000025.1"/>
</dbReference>
<evidence type="ECO:0000313" key="11">
    <source>
        <dbReference type="Proteomes" id="UP000612233"/>
    </source>
</evidence>
<dbReference type="GO" id="GO:0000287">
    <property type="term" value="F:magnesium ion binding"/>
    <property type="evidence" value="ECO:0007669"/>
    <property type="project" value="UniProtKB-UniRule"/>
</dbReference>
<dbReference type="Pfam" id="PF01850">
    <property type="entry name" value="PIN"/>
    <property type="match status" value="1"/>
</dbReference>
<evidence type="ECO:0000256" key="4">
    <source>
        <dbReference type="ARBA" id="ARBA00022723"/>
    </source>
</evidence>
<dbReference type="GO" id="GO:0004540">
    <property type="term" value="F:RNA nuclease activity"/>
    <property type="evidence" value="ECO:0007669"/>
    <property type="project" value="InterPro"/>
</dbReference>
<comment type="cofactor">
    <cofactor evidence="1 8">
        <name>Mg(2+)</name>
        <dbReference type="ChEBI" id="CHEBI:18420"/>
    </cofactor>
</comment>
<proteinExistence type="inferred from homology"/>
<dbReference type="EC" id="3.1.-.-" evidence="8"/>
<evidence type="ECO:0000256" key="5">
    <source>
        <dbReference type="ARBA" id="ARBA00022801"/>
    </source>
</evidence>
<evidence type="ECO:0000256" key="3">
    <source>
        <dbReference type="ARBA" id="ARBA00022722"/>
    </source>
</evidence>
<evidence type="ECO:0000256" key="8">
    <source>
        <dbReference type="HAMAP-Rule" id="MF_00265"/>
    </source>
</evidence>
<name>A0A927GKT4_9BACT</name>
<dbReference type="InterPro" id="IPR050556">
    <property type="entry name" value="Type_II_TA_system_RNase"/>
</dbReference>
<evidence type="ECO:0000259" key="9">
    <source>
        <dbReference type="Pfam" id="PF01850"/>
    </source>
</evidence>
<dbReference type="InterPro" id="IPR002716">
    <property type="entry name" value="PIN_dom"/>
</dbReference>
<evidence type="ECO:0000313" key="10">
    <source>
        <dbReference type="EMBL" id="MBD2769928.1"/>
    </source>
</evidence>
<dbReference type="PANTHER" id="PTHR33653">
    <property type="entry name" value="RIBONUCLEASE VAPC2"/>
    <property type="match status" value="1"/>
</dbReference>
<keyword evidence="8" id="KW-0800">Toxin</keyword>
<dbReference type="Proteomes" id="UP000612233">
    <property type="component" value="Unassembled WGS sequence"/>
</dbReference>
<dbReference type="GO" id="GO:0090729">
    <property type="term" value="F:toxin activity"/>
    <property type="evidence" value="ECO:0007669"/>
    <property type="project" value="UniProtKB-KW"/>
</dbReference>
<feature type="binding site" evidence="8">
    <location>
        <position position="100"/>
    </location>
    <ligand>
        <name>Mg(2+)</name>
        <dbReference type="ChEBI" id="CHEBI:18420"/>
    </ligand>
</feature>
<keyword evidence="3 8" id="KW-0540">Nuclease</keyword>
<sequence>MPYLLDTNICIHLINGDFDLAAKLKVVKVENCFLSELSLAELLFGVENSALTRREINRFNVRRFQQLFEERILPVSGAIETYAVQKAHLRRIGRPQGEFDMLIGTTAIAYRLTLVTRNTRHFEYMAPLAVENWIDKP</sequence>
<dbReference type="SUPFAM" id="SSF88723">
    <property type="entry name" value="PIN domain-like"/>
    <property type="match status" value="1"/>
</dbReference>
<dbReference type="EMBL" id="JACXAD010000025">
    <property type="protein sequence ID" value="MBD2769928.1"/>
    <property type="molecule type" value="Genomic_DNA"/>
</dbReference>
<evidence type="ECO:0000256" key="7">
    <source>
        <dbReference type="ARBA" id="ARBA00038093"/>
    </source>
</evidence>
<evidence type="ECO:0000256" key="2">
    <source>
        <dbReference type="ARBA" id="ARBA00022649"/>
    </source>
</evidence>
<comment type="function">
    <text evidence="8">Toxic component of a toxin-antitoxin (TA) system. An RNase.</text>
</comment>
<dbReference type="Gene3D" id="3.40.50.1010">
    <property type="entry name" value="5'-nuclease"/>
    <property type="match status" value="1"/>
</dbReference>
<dbReference type="PANTHER" id="PTHR33653:SF1">
    <property type="entry name" value="RIBONUCLEASE VAPC2"/>
    <property type="match status" value="1"/>
</dbReference>
<evidence type="ECO:0000256" key="6">
    <source>
        <dbReference type="ARBA" id="ARBA00022842"/>
    </source>
</evidence>
<comment type="caution">
    <text evidence="10">The sequence shown here is derived from an EMBL/GenBank/DDBJ whole genome shotgun (WGS) entry which is preliminary data.</text>
</comment>
<keyword evidence="6 8" id="KW-0460">Magnesium</keyword>
<feature type="binding site" evidence="8">
    <location>
        <position position="6"/>
    </location>
    <ligand>
        <name>Mg(2+)</name>
        <dbReference type="ChEBI" id="CHEBI:18420"/>
    </ligand>
</feature>